<evidence type="ECO:0008006" key="4">
    <source>
        <dbReference type="Google" id="ProtNLM"/>
    </source>
</evidence>
<organism evidence="2 3">
    <name type="scientific">Hydnum rufescens UP504</name>
    <dbReference type="NCBI Taxonomy" id="1448309"/>
    <lineage>
        <taxon>Eukaryota</taxon>
        <taxon>Fungi</taxon>
        <taxon>Dikarya</taxon>
        <taxon>Basidiomycota</taxon>
        <taxon>Agaricomycotina</taxon>
        <taxon>Agaricomycetes</taxon>
        <taxon>Cantharellales</taxon>
        <taxon>Hydnaceae</taxon>
        <taxon>Hydnum</taxon>
    </lineage>
</organism>
<protein>
    <recommendedName>
        <fullName evidence="4">Helicase ATP-binding domain-containing protein</fullName>
    </recommendedName>
</protein>
<feature type="compositionally biased region" description="Polar residues" evidence="1">
    <location>
        <begin position="75"/>
        <end position="87"/>
    </location>
</feature>
<evidence type="ECO:0000256" key="1">
    <source>
        <dbReference type="SAM" id="MobiDB-lite"/>
    </source>
</evidence>
<dbReference type="Proteomes" id="UP000886523">
    <property type="component" value="Unassembled WGS sequence"/>
</dbReference>
<comment type="caution">
    <text evidence="2">The sequence shown here is derived from an EMBL/GenBank/DDBJ whole genome shotgun (WGS) entry which is preliminary data.</text>
</comment>
<evidence type="ECO:0000313" key="2">
    <source>
        <dbReference type="EMBL" id="KAF9507234.1"/>
    </source>
</evidence>
<dbReference type="Gene3D" id="3.40.50.300">
    <property type="entry name" value="P-loop containing nucleotide triphosphate hydrolases"/>
    <property type="match status" value="1"/>
</dbReference>
<proteinExistence type="predicted"/>
<keyword evidence="3" id="KW-1185">Reference proteome</keyword>
<name>A0A9P6DQC5_9AGAM</name>
<dbReference type="OrthoDB" id="3151137at2759"/>
<dbReference type="EMBL" id="MU129087">
    <property type="protein sequence ID" value="KAF9507234.1"/>
    <property type="molecule type" value="Genomic_DNA"/>
</dbReference>
<accession>A0A9P6DQC5</accession>
<reference evidence="2" key="1">
    <citation type="journal article" date="2020" name="Nat. Commun.">
        <title>Large-scale genome sequencing of mycorrhizal fungi provides insights into the early evolution of symbiotic traits.</title>
        <authorList>
            <person name="Miyauchi S."/>
            <person name="Kiss E."/>
            <person name="Kuo A."/>
            <person name="Drula E."/>
            <person name="Kohler A."/>
            <person name="Sanchez-Garcia M."/>
            <person name="Morin E."/>
            <person name="Andreopoulos B."/>
            <person name="Barry K.W."/>
            <person name="Bonito G."/>
            <person name="Buee M."/>
            <person name="Carver A."/>
            <person name="Chen C."/>
            <person name="Cichocki N."/>
            <person name="Clum A."/>
            <person name="Culley D."/>
            <person name="Crous P.W."/>
            <person name="Fauchery L."/>
            <person name="Girlanda M."/>
            <person name="Hayes R.D."/>
            <person name="Keri Z."/>
            <person name="LaButti K."/>
            <person name="Lipzen A."/>
            <person name="Lombard V."/>
            <person name="Magnuson J."/>
            <person name="Maillard F."/>
            <person name="Murat C."/>
            <person name="Nolan M."/>
            <person name="Ohm R.A."/>
            <person name="Pangilinan J."/>
            <person name="Pereira M.F."/>
            <person name="Perotto S."/>
            <person name="Peter M."/>
            <person name="Pfister S."/>
            <person name="Riley R."/>
            <person name="Sitrit Y."/>
            <person name="Stielow J.B."/>
            <person name="Szollosi G."/>
            <person name="Zifcakova L."/>
            <person name="Stursova M."/>
            <person name="Spatafora J.W."/>
            <person name="Tedersoo L."/>
            <person name="Vaario L.M."/>
            <person name="Yamada A."/>
            <person name="Yan M."/>
            <person name="Wang P."/>
            <person name="Xu J."/>
            <person name="Bruns T."/>
            <person name="Baldrian P."/>
            <person name="Vilgalys R."/>
            <person name="Dunand C."/>
            <person name="Henrissat B."/>
            <person name="Grigoriev I.V."/>
            <person name="Hibbett D."/>
            <person name="Nagy L.G."/>
            <person name="Martin F.M."/>
        </authorList>
    </citation>
    <scope>NUCLEOTIDE SEQUENCE</scope>
    <source>
        <strain evidence="2">UP504</strain>
    </source>
</reference>
<evidence type="ECO:0000313" key="3">
    <source>
        <dbReference type="Proteomes" id="UP000886523"/>
    </source>
</evidence>
<dbReference type="InterPro" id="IPR027417">
    <property type="entry name" value="P-loop_NTPase"/>
</dbReference>
<sequence>MHPPPDDDQHPQLKLNPVMRPQGIGQGASMEGVEMGLAPPGPRMEVEGIIPTAVMMDIVMRGPLEPPDSAPGPQNEDTNMDQDGSQSLDPIHVALNLIQCSASGLMVISPPLLPSDPPPSSSVEAMEQTKISQGIPMGEMEQPPALRGLGLTIHPIYCILVCEACRHVHGGDREEIVLCLVQEVLHSPRQLSAIDDLYDMLYLEDEERKHFLDSLMATQSNQKYLSTILMLSDQQVIPQYLEDWEWVDHIQGCKVKLLNLLIAIPEPGQFGGGLRELISKSFEQSLALLSEMSFLIRRHLNTDEGMGISHHPFKFLEQESTLDRYQSLACHLLSYAMHYVEDETKWGLEVLFTEGQKRSTLKCQDMLESTAEENDISLCIHQLFWNLLFTVHPLSLQHSQKCPISTFILLLNVDQWGQFATCESICSRVSSLLLLFHVVMLNEINIWLENVQDPEEGFKAPAILLLAWFLLQSIYFPMHTVKGRMDSNQGNRVHEEGNNGQNVRSSVFMLSNGLMWMAREIYPKISPYWLLIPIAVVSDEGGIHKNLDSMSQSLKKEMLKHLDCKLNVSKWRHAQCGISHLLNLGVMNPEGEDQTEFSDAQSRKQASTTLSIYSIEVGQVGTLCQVPSLKDILDHKYIPTSIGSNAETGLAKTPSTLGSLHPPLPNDLTSPPVPDDVWTPECLPPQGAMKPVTSDATSTNDKADMEMLRLYELISYGKSALMAMQPPPNLAETIKEGDLHLLQEVLPDLQANFRVLQQYHMFCLIMERHFNLFWITPTGIGKMLPFVLAMHSWPQNVIGVIFVPFTALRHDMVQRMRAASLSCNTPSNGNLCPNVQVIICGLSHLNGDHFKNYLFSLVNAGWLGAIMYDEAHGLLDDSQYHPEYITTLRFVLGLRGAIAFMLSGMMPLESMPFLFKEQMGLGLSSVKIEGGVEINEARGRIAIHLTHQFEKELKEDECGLVIFVSKEWSATISENNGYPCIHGDVTASDWPKILEGYHLGKHKVKLDALANDKESHSGSLALKRMLCNKRCLHHDPSTFSDEQWSTAMTFPSTVNYPGPTTKGSTPATTSRRTGIVADMLVTIGHQQCLTCWTLHKFDPADCHETVHCPTQAWE</sequence>
<feature type="compositionally biased region" description="Basic and acidic residues" evidence="1">
    <location>
        <begin position="1"/>
        <end position="11"/>
    </location>
</feature>
<feature type="region of interest" description="Disordered" evidence="1">
    <location>
        <begin position="61"/>
        <end position="87"/>
    </location>
</feature>
<dbReference type="AlphaFoldDB" id="A0A9P6DQC5"/>
<feature type="region of interest" description="Disordered" evidence="1">
    <location>
        <begin position="1"/>
        <end position="38"/>
    </location>
</feature>
<dbReference type="SUPFAM" id="SSF52540">
    <property type="entry name" value="P-loop containing nucleoside triphosphate hydrolases"/>
    <property type="match status" value="1"/>
</dbReference>
<gene>
    <name evidence="2" type="ORF">BS47DRAFT_1366788</name>
</gene>